<name>A0A847S8I7_9NEIS</name>
<dbReference type="InterPro" id="IPR021946">
    <property type="entry name" value="DUF3563"/>
</dbReference>
<evidence type="ECO:0000313" key="1">
    <source>
        <dbReference type="EMBL" id="NLR76284.1"/>
    </source>
</evidence>
<dbReference type="EMBL" id="JABAIM010000003">
    <property type="protein sequence ID" value="NLR76284.1"/>
    <property type="molecule type" value="Genomic_DNA"/>
</dbReference>
<keyword evidence="2" id="KW-1185">Reference proteome</keyword>
<accession>A0A847S8I7</accession>
<dbReference type="Pfam" id="PF12086">
    <property type="entry name" value="DUF3563"/>
    <property type="match status" value="1"/>
</dbReference>
<dbReference type="RefSeq" id="WP_168877948.1">
    <property type="nucleotide sequence ID" value="NZ_JABAIM010000003.1"/>
</dbReference>
<sequence length="52" mass="6403">MFSNLFHLLFSTNEDREREQHEAWLAEAQDLFDLENRMRELDRRPAGNRIFH</sequence>
<evidence type="ECO:0000313" key="2">
    <source>
        <dbReference type="Proteomes" id="UP000587991"/>
    </source>
</evidence>
<protein>
    <submittedName>
        <fullName evidence="1">DUF3563 family protein</fullName>
    </submittedName>
</protein>
<gene>
    <name evidence="1" type="ORF">HF682_14050</name>
</gene>
<dbReference type="Proteomes" id="UP000587991">
    <property type="component" value="Unassembled WGS sequence"/>
</dbReference>
<organism evidence="1 2">
    <name type="scientific">Leeia aquatica</name>
    <dbReference type="NCBI Taxonomy" id="2725557"/>
    <lineage>
        <taxon>Bacteria</taxon>
        <taxon>Pseudomonadati</taxon>
        <taxon>Pseudomonadota</taxon>
        <taxon>Betaproteobacteria</taxon>
        <taxon>Neisseriales</taxon>
        <taxon>Leeiaceae</taxon>
        <taxon>Leeia</taxon>
    </lineage>
</organism>
<reference evidence="1 2" key="1">
    <citation type="submission" date="2020-04" db="EMBL/GenBank/DDBJ databases">
        <title>Draft genome of Leeia sp. IMCC25680.</title>
        <authorList>
            <person name="Song J."/>
            <person name="Cho J.-C."/>
        </authorList>
    </citation>
    <scope>NUCLEOTIDE SEQUENCE [LARGE SCALE GENOMIC DNA]</scope>
    <source>
        <strain evidence="1 2">IMCC25680</strain>
    </source>
</reference>
<comment type="caution">
    <text evidence="1">The sequence shown here is derived from an EMBL/GenBank/DDBJ whole genome shotgun (WGS) entry which is preliminary data.</text>
</comment>
<dbReference type="AlphaFoldDB" id="A0A847S8I7"/>
<proteinExistence type="predicted"/>